<dbReference type="GO" id="GO:0031966">
    <property type="term" value="C:mitochondrial membrane"/>
    <property type="evidence" value="ECO:0007669"/>
    <property type="project" value="UniProtKB-SubCell"/>
</dbReference>
<dbReference type="GO" id="GO:0006865">
    <property type="term" value="P:amino acid transport"/>
    <property type="evidence" value="ECO:0007669"/>
    <property type="project" value="UniProtKB-KW"/>
</dbReference>
<dbReference type="OrthoDB" id="8877077at2759"/>
<name>A0A8T2P2Y8_9TELE</name>
<comment type="similarity">
    <text evidence="2">Belongs to the sideroflexin family.</text>
</comment>
<comment type="subcellular location">
    <subcellularLocation>
        <location evidence="1">Mitochondrion membrane</location>
        <topology evidence="1">Multi-pass membrane protein</topology>
    </subcellularLocation>
</comment>
<dbReference type="Proteomes" id="UP000824540">
    <property type="component" value="Unassembled WGS sequence"/>
</dbReference>
<dbReference type="GO" id="GO:0015075">
    <property type="term" value="F:monoatomic ion transmembrane transporter activity"/>
    <property type="evidence" value="ECO:0007669"/>
    <property type="project" value="InterPro"/>
</dbReference>
<feature type="region of interest" description="Disordered" evidence="9">
    <location>
        <begin position="121"/>
        <end position="156"/>
    </location>
</feature>
<evidence type="ECO:0000256" key="5">
    <source>
        <dbReference type="ARBA" id="ARBA00022970"/>
    </source>
</evidence>
<evidence type="ECO:0000256" key="1">
    <source>
        <dbReference type="ARBA" id="ARBA00004225"/>
    </source>
</evidence>
<keyword evidence="7" id="KW-0496">Mitochondrion</keyword>
<evidence type="ECO:0000256" key="8">
    <source>
        <dbReference type="ARBA" id="ARBA00023136"/>
    </source>
</evidence>
<evidence type="ECO:0000313" key="10">
    <source>
        <dbReference type="EMBL" id="KAG9343978.1"/>
    </source>
</evidence>
<evidence type="ECO:0000256" key="7">
    <source>
        <dbReference type="ARBA" id="ARBA00023128"/>
    </source>
</evidence>
<gene>
    <name evidence="10" type="ORF">JZ751_012453</name>
</gene>
<keyword evidence="8" id="KW-0472">Membrane</keyword>
<proteinExistence type="inferred from homology"/>
<comment type="caution">
    <text evidence="10">The sequence shown here is derived from an EMBL/GenBank/DDBJ whole genome shotgun (WGS) entry which is preliminary data.</text>
</comment>
<evidence type="ECO:0000256" key="4">
    <source>
        <dbReference type="ARBA" id="ARBA00022692"/>
    </source>
</evidence>
<reference evidence="10" key="1">
    <citation type="thesis" date="2021" institute="BYU ScholarsArchive" country="Provo, UT, USA">
        <title>Applications of and Algorithms for Genome Assembly and Genomic Analyses with an Emphasis on Marine Teleosts.</title>
        <authorList>
            <person name="Pickett B.D."/>
        </authorList>
    </citation>
    <scope>NUCLEOTIDE SEQUENCE</scope>
    <source>
        <strain evidence="10">HI-2016</strain>
    </source>
</reference>
<evidence type="ECO:0000256" key="6">
    <source>
        <dbReference type="ARBA" id="ARBA00022989"/>
    </source>
</evidence>
<evidence type="ECO:0000256" key="2">
    <source>
        <dbReference type="ARBA" id="ARBA00005974"/>
    </source>
</evidence>
<protein>
    <submittedName>
        <fullName evidence="10">Uncharacterized protein</fullName>
    </submittedName>
</protein>
<keyword evidence="4" id="KW-0812">Transmembrane</keyword>
<sequence>MAESTAFPPFQLGKSRFDQNTFSGRLRHFLDVIDPRTLFVSELWQAQKIKQRVWVLEMASPTQLWLVRSQRDSERLRRTVPPQLIICVIAGRHPPRHRREDPHALSDVRYGARYAAHRQVRGPRLRGAARQGGGGGGISCASGTWRRKGRSQLGAD</sequence>
<keyword evidence="3" id="KW-0813">Transport</keyword>
<keyword evidence="5" id="KW-0029">Amino-acid transport</keyword>
<organism evidence="10 11">
    <name type="scientific">Albula glossodonta</name>
    <name type="common">roundjaw bonefish</name>
    <dbReference type="NCBI Taxonomy" id="121402"/>
    <lineage>
        <taxon>Eukaryota</taxon>
        <taxon>Metazoa</taxon>
        <taxon>Chordata</taxon>
        <taxon>Craniata</taxon>
        <taxon>Vertebrata</taxon>
        <taxon>Euteleostomi</taxon>
        <taxon>Actinopterygii</taxon>
        <taxon>Neopterygii</taxon>
        <taxon>Teleostei</taxon>
        <taxon>Albuliformes</taxon>
        <taxon>Albulidae</taxon>
        <taxon>Albula</taxon>
    </lineage>
</organism>
<dbReference type="Pfam" id="PF03820">
    <property type="entry name" value="SFXNs"/>
    <property type="match status" value="1"/>
</dbReference>
<keyword evidence="6" id="KW-1133">Transmembrane helix</keyword>
<dbReference type="AlphaFoldDB" id="A0A8T2P2Y8"/>
<evidence type="ECO:0000256" key="3">
    <source>
        <dbReference type="ARBA" id="ARBA00022448"/>
    </source>
</evidence>
<evidence type="ECO:0000313" key="11">
    <source>
        <dbReference type="Proteomes" id="UP000824540"/>
    </source>
</evidence>
<dbReference type="InterPro" id="IPR004686">
    <property type="entry name" value="Mtc"/>
</dbReference>
<dbReference type="EMBL" id="JAFBMS010000021">
    <property type="protein sequence ID" value="KAG9343978.1"/>
    <property type="molecule type" value="Genomic_DNA"/>
</dbReference>
<accession>A0A8T2P2Y8</accession>
<keyword evidence="11" id="KW-1185">Reference proteome</keyword>
<evidence type="ECO:0000256" key="9">
    <source>
        <dbReference type="SAM" id="MobiDB-lite"/>
    </source>
</evidence>